<dbReference type="PANTHER" id="PTHR43162:SF1">
    <property type="entry name" value="PRESTALK A DIFFERENTIATION PROTEIN A"/>
    <property type="match status" value="1"/>
</dbReference>
<organism evidence="2 3">
    <name type="scientific">Coprinellus micaceus</name>
    <name type="common">Glistening ink-cap mushroom</name>
    <name type="synonym">Coprinus micaceus</name>
    <dbReference type="NCBI Taxonomy" id="71717"/>
    <lineage>
        <taxon>Eukaryota</taxon>
        <taxon>Fungi</taxon>
        <taxon>Dikarya</taxon>
        <taxon>Basidiomycota</taxon>
        <taxon>Agaricomycotina</taxon>
        <taxon>Agaricomycetes</taxon>
        <taxon>Agaricomycetidae</taxon>
        <taxon>Agaricales</taxon>
        <taxon>Agaricineae</taxon>
        <taxon>Psathyrellaceae</taxon>
        <taxon>Coprinellus</taxon>
    </lineage>
</organism>
<dbReference type="AlphaFoldDB" id="A0A4Y7TJH3"/>
<dbReference type="Pfam" id="PF13460">
    <property type="entry name" value="NAD_binding_10"/>
    <property type="match status" value="1"/>
</dbReference>
<name>A0A4Y7TJH3_COPMI</name>
<dbReference type="Gene3D" id="3.40.50.720">
    <property type="entry name" value="NAD(P)-binding Rossmann-like Domain"/>
    <property type="match status" value="1"/>
</dbReference>
<dbReference type="STRING" id="71717.A0A4Y7TJH3"/>
<dbReference type="InterPro" id="IPR016040">
    <property type="entry name" value="NAD(P)-bd_dom"/>
</dbReference>
<evidence type="ECO:0000313" key="3">
    <source>
        <dbReference type="Proteomes" id="UP000298030"/>
    </source>
</evidence>
<evidence type="ECO:0000313" key="2">
    <source>
        <dbReference type="EMBL" id="TEB33649.1"/>
    </source>
</evidence>
<dbReference type="InterPro" id="IPR051604">
    <property type="entry name" value="Ergot_Alk_Oxidoreductase"/>
</dbReference>
<reference evidence="2 3" key="1">
    <citation type="journal article" date="2019" name="Nat. Ecol. Evol.">
        <title>Megaphylogeny resolves global patterns of mushroom evolution.</title>
        <authorList>
            <person name="Varga T."/>
            <person name="Krizsan K."/>
            <person name="Foldi C."/>
            <person name="Dima B."/>
            <person name="Sanchez-Garcia M."/>
            <person name="Sanchez-Ramirez S."/>
            <person name="Szollosi G.J."/>
            <person name="Szarkandi J.G."/>
            <person name="Papp V."/>
            <person name="Albert L."/>
            <person name="Andreopoulos W."/>
            <person name="Angelini C."/>
            <person name="Antonin V."/>
            <person name="Barry K.W."/>
            <person name="Bougher N.L."/>
            <person name="Buchanan P."/>
            <person name="Buyck B."/>
            <person name="Bense V."/>
            <person name="Catcheside P."/>
            <person name="Chovatia M."/>
            <person name="Cooper J."/>
            <person name="Damon W."/>
            <person name="Desjardin D."/>
            <person name="Finy P."/>
            <person name="Geml J."/>
            <person name="Haridas S."/>
            <person name="Hughes K."/>
            <person name="Justo A."/>
            <person name="Karasinski D."/>
            <person name="Kautmanova I."/>
            <person name="Kiss B."/>
            <person name="Kocsube S."/>
            <person name="Kotiranta H."/>
            <person name="LaButti K.M."/>
            <person name="Lechner B.E."/>
            <person name="Liimatainen K."/>
            <person name="Lipzen A."/>
            <person name="Lukacs Z."/>
            <person name="Mihaltcheva S."/>
            <person name="Morgado L.N."/>
            <person name="Niskanen T."/>
            <person name="Noordeloos M.E."/>
            <person name="Ohm R.A."/>
            <person name="Ortiz-Santana B."/>
            <person name="Ovrebo C."/>
            <person name="Racz N."/>
            <person name="Riley R."/>
            <person name="Savchenko A."/>
            <person name="Shiryaev A."/>
            <person name="Soop K."/>
            <person name="Spirin V."/>
            <person name="Szebenyi C."/>
            <person name="Tomsovsky M."/>
            <person name="Tulloss R.E."/>
            <person name="Uehling J."/>
            <person name="Grigoriev I.V."/>
            <person name="Vagvolgyi C."/>
            <person name="Papp T."/>
            <person name="Martin F.M."/>
            <person name="Miettinen O."/>
            <person name="Hibbett D.S."/>
            <person name="Nagy L.G."/>
        </authorList>
    </citation>
    <scope>NUCLEOTIDE SEQUENCE [LARGE SCALE GENOMIC DNA]</scope>
    <source>
        <strain evidence="2 3">FP101781</strain>
    </source>
</reference>
<proteinExistence type="predicted"/>
<sequence length="292" mass="31938">MTTFITAGTSQVGLALARLLHASNHSVLLGSRRQGQGIPAPNSWVSFDWSDASTFPNPFNDTKSKIQSVLLILSTELDPIPQVGPFVDLAAEKGVKRFVLVGAADVSKGGSNIGKVHQYLEEKGVEFVVLRPTWFLDNLARTQLANIRDKDAILTPTPTARVAFVSVDDIAEAAFDALTRPSPIPAPGEDKESAAAPIILGPELLSYDEVANTLTEVLGRKITHRHITTNEVLEQYDGFGIPRGSETAKFLLNLELGLERGDAERLLNLPEERKRVGKVRLRDWAEKNKAVW</sequence>
<feature type="domain" description="NAD(P)-binding" evidence="1">
    <location>
        <begin position="8"/>
        <end position="181"/>
    </location>
</feature>
<dbReference type="PANTHER" id="PTHR43162">
    <property type="match status" value="1"/>
</dbReference>
<gene>
    <name evidence="2" type="ORF">FA13DRAFT_1661929</name>
</gene>
<dbReference type="InterPro" id="IPR036291">
    <property type="entry name" value="NAD(P)-bd_dom_sf"/>
</dbReference>
<accession>A0A4Y7TJH3</accession>
<dbReference type="Proteomes" id="UP000298030">
    <property type="component" value="Unassembled WGS sequence"/>
</dbReference>
<feature type="non-terminal residue" evidence="2">
    <location>
        <position position="292"/>
    </location>
</feature>
<comment type="caution">
    <text evidence="2">The sequence shown here is derived from an EMBL/GenBank/DDBJ whole genome shotgun (WGS) entry which is preliminary data.</text>
</comment>
<keyword evidence="3" id="KW-1185">Reference proteome</keyword>
<evidence type="ECO:0000259" key="1">
    <source>
        <dbReference type="Pfam" id="PF13460"/>
    </source>
</evidence>
<dbReference type="EMBL" id="QPFP01000012">
    <property type="protein sequence ID" value="TEB33649.1"/>
    <property type="molecule type" value="Genomic_DNA"/>
</dbReference>
<dbReference type="Gene3D" id="3.90.25.10">
    <property type="entry name" value="UDP-galactose 4-epimerase, domain 1"/>
    <property type="match status" value="1"/>
</dbReference>
<dbReference type="OrthoDB" id="419598at2759"/>
<dbReference type="SUPFAM" id="SSF51735">
    <property type="entry name" value="NAD(P)-binding Rossmann-fold domains"/>
    <property type="match status" value="1"/>
</dbReference>
<protein>
    <submittedName>
        <fullName evidence="2">NAD(P)-binding protein</fullName>
    </submittedName>
</protein>